<evidence type="ECO:0000256" key="2">
    <source>
        <dbReference type="SAM" id="MobiDB-lite"/>
    </source>
</evidence>
<dbReference type="InterPro" id="IPR001268">
    <property type="entry name" value="NADH_UbQ_OxRdtase_30kDa_su"/>
</dbReference>
<dbReference type="SUPFAM" id="SSF143243">
    <property type="entry name" value="Nqo5-like"/>
    <property type="match status" value="1"/>
</dbReference>
<protein>
    <submittedName>
        <fullName evidence="4">NADH-quinone oxidoreductase subunit C</fullName>
    </submittedName>
</protein>
<dbReference type="InterPro" id="IPR037232">
    <property type="entry name" value="NADH_quin_OxRdtase_su_C/D-like"/>
</dbReference>
<dbReference type="PANTHER" id="PTHR10884:SF14">
    <property type="entry name" value="NADH DEHYDROGENASE [UBIQUINONE] IRON-SULFUR PROTEIN 3, MITOCHONDRIAL"/>
    <property type="match status" value="1"/>
</dbReference>
<dbReference type="Gene3D" id="3.30.460.80">
    <property type="entry name" value="NADH:ubiquinone oxidoreductase, 30kDa subunit"/>
    <property type="match status" value="1"/>
</dbReference>
<evidence type="ECO:0000313" key="5">
    <source>
        <dbReference type="Proteomes" id="UP001501455"/>
    </source>
</evidence>
<comment type="similarity">
    <text evidence="1">Belongs to the complex I 30 kDa subunit family.</text>
</comment>
<feature type="compositionally biased region" description="Low complexity" evidence="2">
    <location>
        <begin position="237"/>
        <end position="252"/>
    </location>
</feature>
<feature type="compositionally biased region" description="Low complexity" evidence="2">
    <location>
        <begin position="445"/>
        <end position="454"/>
    </location>
</feature>
<dbReference type="Pfam" id="PF00329">
    <property type="entry name" value="Complex1_30kDa"/>
    <property type="match status" value="1"/>
</dbReference>
<feature type="compositionally biased region" description="Low complexity" evidence="2">
    <location>
        <begin position="488"/>
        <end position="500"/>
    </location>
</feature>
<comment type="caution">
    <text evidence="4">The sequence shown here is derived from an EMBL/GenBank/DDBJ whole genome shotgun (WGS) entry which is preliminary data.</text>
</comment>
<sequence>MTAVGWLPAGAEELFGSDATAEESYGVLTVDVPPASWIPALETARDRIGCTFFDWLSAVDEPGTGFRVTAHVAALSPVRRLLLRTTVPHEAPALPSAVDVYAGAAWHERETYEMFGIDFTGHPALEHLLLPDGFEGHPLRKDFVLAARVAKAWPGAKEPGEPAAGAAHGGPKRRQMLPPGVPDPNEWGPLKGQLPPAPARPARGAGRAAAGAGRAAGERPAAARAAGDRPVRRTRTAAEGSASQSAAAGTPARPSATPRRMRTAAEGSASQVAEGVAGRGEEARPGTPATDTGSAAEPTRPSEPTAPPARRARSASEGSASQRAGTRAAGGPRRARSASEGSASQRAASEDRTVPPGAEPAEDAPAPGRTGDRPERKPPVAPRSPDAPWHHARPAFDRTGAEDGTETGPGPARGAEPGPTREATPGQPRETDTGTPSGAERETAPEAGRAPAPGAERETTLPDASPETAGDPGNPAPEPEPTPERRTAPGGPSAPAAPDGPDTPTPDDPSGGPR</sequence>
<feature type="domain" description="NADH:ubiquinone oxidoreductase 30kDa subunit" evidence="3">
    <location>
        <begin position="30"/>
        <end position="148"/>
    </location>
</feature>
<reference evidence="5" key="1">
    <citation type="journal article" date="2019" name="Int. J. Syst. Evol. Microbiol.">
        <title>The Global Catalogue of Microorganisms (GCM) 10K type strain sequencing project: providing services to taxonomists for standard genome sequencing and annotation.</title>
        <authorList>
            <consortium name="The Broad Institute Genomics Platform"/>
            <consortium name="The Broad Institute Genome Sequencing Center for Infectious Disease"/>
            <person name="Wu L."/>
            <person name="Ma J."/>
        </authorList>
    </citation>
    <scope>NUCLEOTIDE SEQUENCE [LARGE SCALE GENOMIC DNA]</scope>
    <source>
        <strain evidence="5">JCM 4816</strain>
    </source>
</reference>
<name>A0ABP6TMS5_9ACTN</name>
<proteinExistence type="inferred from homology"/>
<keyword evidence="5" id="KW-1185">Reference proteome</keyword>
<feature type="compositionally biased region" description="Low complexity" evidence="2">
    <location>
        <begin position="200"/>
        <end position="225"/>
    </location>
</feature>
<feature type="compositionally biased region" description="Low complexity" evidence="2">
    <location>
        <begin position="315"/>
        <end position="347"/>
    </location>
</feature>
<dbReference type="PANTHER" id="PTHR10884">
    <property type="entry name" value="NADH DEHYDROGENASE UBIQUINONE IRON-SULFUR PROTEIN 3"/>
    <property type="match status" value="1"/>
</dbReference>
<accession>A0ABP6TMS5</accession>
<evidence type="ECO:0000256" key="1">
    <source>
        <dbReference type="ARBA" id="ARBA00007569"/>
    </source>
</evidence>
<organism evidence="4 5">
    <name type="scientific">Streptomyces prasinosporus</name>
    <dbReference type="NCBI Taxonomy" id="68256"/>
    <lineage>
        <taxon>Bacteria</taxon>
        <taxon>Bacillati</taxon>
        <taxon>Actinomycetota</taxon>
        <taxon>Actinomycetes</taxon>
        <taxon>Kitasatosporales</taxon>
        <taxon>Streptomycetaceae</taxon>
        <taxon>Streptomyces</taxon>
        <taxon>Streptomyces albogriseolus group</taxon>
    </lineage>
</organism>
<feature type="region of interest" description="Disordered" evidence="2">
    <location>
        <begin position="155"/>
        <end position="514"/>
    </location>
</feature>
<dbReference type="EMBL" id="BAAAXF010000022">
    <property type="protein sequence ID" value="GAA3496155.1"/>
    <property type="molecule type" value="Genomic_DNA"/>
</dbReference>
<dbReference type="RefSeq" id="WP_345576337.1">
    <property type="nucleotide sequence ID" value="NZ_BAAAXF010000022.1"/>
</dbReference>
<dbReference type="Proteomes" id="UP001501455">
    <property type="component" value="Unassembled WGS sequence"/>
</dbReference>
<evidence type="ECO:0000259" key="3">
    <source>
        <dbReference type="Pfam" id="PF00329"/>
    </source>
</evidence>
<feature type="compositionally biased region" description="Low complexity" evidence="2">
    <location>
        <begin position="406"/>
        <end position="421"/>
    </location>
</feature>
<gene>
    <name evidence="4" type="ORF">GCM10019016_032560</name>
</gene>
<feature type="compositionally biased region" description="Low complexity" evidence="2">
    <location>
        <begin position="155"/>
        <end position="166"/>
    </location>
</feature>
<evidence type="ECO:0000313" key="4">
    <source>
        <dbReference type="EMBL" id="GAA3496155.1"/>
    </source>
</evidence>